<dbReference type="AlphaFoldDB" id="A0A225EFB9"/>
<protein>
    <submittedName>
        <fullName evidence="2">Uncharacterized protein</fullName>
    </submittedName>
</protein>
<name>A0A225EFB9_9BACT</name>
<feature type="chain" id="PRO_5012578635" evidence="1">
    <location>
        <begin position="17"/>
        <end position="185"/>
    </location>
</feature>
<organism evidence="2 3">
    <name type="scientific">Fimbriiglobus ruber</name>
    <dbReference type="NCBI Taxonomy" id="1908690"/>
    <lineage>
        <taxon>Bacteria</taxon>
        <taxon>Pseudomonadati</taxon>
        <taxon>Planctomycetota</taxon>
        <taxon>Planctomycetia</taxon>
        <taxon>Gemmatales</taxon>
        <taxon>Gemmataceae</taxon>
        <taxon>Fimbriiglobus</taxon>
    </lineage>
</organism>
<evidence type="ECO:0000313" key="3">
    <source>
        <dbReference type="Proteomes" id="UP000214646"/>
    </source>
</evidence>
<evidence type="ECO:0000313" key="2">
    <source>
        <dbReference type="EMBL" id="OWK46937.1"/>
    </source>
</evidence>
<evidence type="ECO:0000256" key="1">
    <source>
        <dbReference type="SAM" id="SignalP"/>
    </source>
</evidence>
<comment type="caution">
    <text evidence="2">The sequence shown here is derived from an EMBL/GenBank/DDBJ whole genome shotgun (WGS) entry which is preliminary data.</text>
</comment>
<gene>
    <name evidence="2" type="ORF">FRUB_00636</name>
</gene>
<feature type="signal peptide" evidence="1">
    <location>
        <begin position="1"/>
        <end position="16"/>
    </location>
</feature>
<reference evidence="3" key="1">
    <citation type="submission" date="2017-06" db="EMBL/GenBank/DDBJ databases">
        <title>Genome analysis of Fimbriiglobus ruber SP5, the first member of the order Planctomycetales with confirmed chitinolytic capability.</title>
        <authorList>
            <person name="Ravin N.V."/>
            <person name="Rakitin A.L."/>
            <person name="Ivanova A.A."/>
            <person name="Beletsky A.V."/>
            <person name="Kulichevskaya I.S."/>
            <person name="Mardanov A.V."/>
            <person name="Dedysh S.N."/>
        </authorList>
    </citation>
    <scope>NUCLEOTIDE SEQUENCE [LARGE SCALE GENOMIC DNA]</scope>
    <source>
        <strain evidence="3">SP5</strain>
    </source>
</reference>
<keyword evidence="3" id="KW-1185">Reference proteome</keyword>
<proteinExistence type="predicted"/>
<sequence length="185" mass="18166">MVAVFGVLGCASLASAQVTLAPNTLPNVQAPAAPPVVMPSPAGVPAPAVTALPVTQTPVYGYAPAYAPGAVPQGIYSNCGDGSAYNGPSKIKSLSNQYGIGAGCAMPLTCSNWAAERTFLFGSCRQFFSPGNQCCAGCGGGQGGGCGHGGGGGCGHGLGLGATNGNPPPSLGTYNTCKYSSYLNR</sequence>
<dbReference type="EMBL" id="NIDE01000001">
    <property type="protein sequence ID" value="OWK46937.1"/>
    <property type="molecule type" value="Genomic_DNA"/>
</dbReference>
<keyword evidence="1" id="KW-0732">Signal</keyword>
<dbReference type="Proteomes" id="UP000214646">
    <property type="component" value="Unassembled WGS sequence"/>
</dbReference>
<accession>A0A225EFB9</accession>